<keyword evidence="3" id="KW-1185">Reference proteome</keyword>
<dbReference type="SUPFAM" id="SSF53756">
    <property type="entry name" value="UDP-Glycosyltransferase/glycogen phosphorylase"/>
    <property type="match status" value="1"/>
</dbReference>
<reference evidence="2 3" key="1">
    <citation type="submission" date="2024-09" db="EMBL/GenBank/DDBJ databases">
        <authorList>
            <person name="Sun Q."/>
            <person name="Mori K."/>
        </authorList>
    </citation>
    <scope>NUCLEOTIDE SEQUENCE [LARGE SCALE GENOMIC DNA]</scope>
    <source>
        <strain evidence="2 3">TISTR 1856</strain>
    </source>
</reference>
<proteinExistence type="predicted"/>
<evidence type="ECO:0000313" key="2">
    <source>
        <dbReference type="EMBL" id="MFB9375718.1"/>
    </source>
</evidence>
<name>A0ABV5LNP9_9ACTN</name>
<sequence length="359" mass="39272">MPVPTRSVPLTSTPHDLSPPDAGSDLVVLHSLRRSSTPGSTYTDLVSGSCPPGTELKFFSWSTALRGRFDVFHMHWPEQLVRDRHRPWLRPVRASLFTLLLLRLRVRRIPLVWTVHNLAPHEPGGLIESLLFRLFRGSVATAVTMTEATPDPGVPARTVIAHAHYREHFPREVLAERRPSSILHCGIIRPYKGVESLLAAFADLPDPAASLRIVGKPQTPDQADLVRSGCAADPRVSAHLGYADDATFVTELDAAQLVVLPYRGRMHNSGVLLAALSRGTPVLVPRSPVNEALAERVGHDWIVQYDGDLDATVLASALAVTAGRTGTPDLSAHDPSTVAARHGELYRELRGRDAGRRRP</sequence>
<protein>
    <submittedName>
        <fullName evidence="2">GDP-mannose--glycolipid 4-beta-D-mannosyltransferase</fullName>
    </submittedName>
</protein>
<accession>A0ABV5LNP9</accession>
<evidence type="ECO:0000256" key="1">
    <source>
        <dbReference type="SAM" id="MobiDB-lite"/>
    </source>
</evidence>
<dbReference type="Gene3D" id="3.40.50.2000">
    <property type="entry name" value="Glycogen Phosphorylase B"/>
    <property type="match status" value="2"/>
</dbReference>
<feature type="region of interest" description="Disordered" evidence="1">
    <location>
        <begin position="1"/>
        <end position="22"/>
    </location>
</feature>
<comment type="caution">
    <text evidence="2">The sequence shown here is derived from an EMBL/GenBank/DDBJ whole genome shotgun (WGS) entry which is preliminary data.</text>
</comment>
<dbReference type="RefSeq" id="WP_380140035.1">
    <property type="nucleotide sequence ID" value="NZ_JBHLUI010000012.1"/>
</dbReference>
<gene>
    <name evidence="2" type="ORF">ACFFVI_01935</name>
</gene>
<evidence type="ECO:0000313" key="3">
    <source>
        <dbReference type="Proteomes" id="UP001589748"/>
    </source>
</evidence>
<dbReference type="EMBL" id="JBHMDM010000001">
    <property type="protein sequence ID" value="MFB9375718.1"/>
    <property type="molecule type" value="Genomic_DNA"/>
</dbReference>
<organism evidence="2 3">
    <name type="scientific">Kineococcus gynurae</name>
    <dbReference type="NCBI Taxonomy" id="452979"/>
    <lineage>
        <taxon>Bacteria</taxon>
        <taxon>Bacillati</taxon>
        <taxon>Actinomycetota</taxon>
        <taxon>Actinomycetes</taxon>
        <taxon>Kineosporiales</taxon>
        <taxon>Kineosporiaceae</taxon>
        <taxon>Kineococcus</taxon>
    </lineage>
</organism>
<dbReference type="Proteomes" id="UP001589748">
    <property type="component" value="Unassembled WGS sequence"/>
</dbReference>